<evidence type="ECO:0000313" key="4">
    <source>
        <dbReference type="Proteomes" id="UP000255066"/>
    </source>
</evidence>
<dbReference type="InterPro" id="IPR019650">
    <property type="entry name" value="DUF2513"/>
</dbReference>
<dbReference type="Pfam" id="PF10711">
    <property type="entry name" value="DUF2513"/>
    <property type="match status" value="1"/>
</dbReference>
<keyword evidence="3" id="KW-1185">Reference proteome</keyword>
<dbReference type="OrthoDB" id="6960201at2"/>
<name>A0A378IFG8_9GAMM</name>
<dbReference type="Proteomes" id="UP000054735">
    <property type="component" value="Unassembled WGS sequence"/>
</dbReference>
<sequence>MKRDWDMIRDILLQIESLAPNALLTLDSFPLEKHSEVSSHLEILQEGGLLQGKIHKTPGGSPHDFHLLRLTWVGYDFLESIRSDTAWDEIKQLLSSKQIAMQLENIMSLAQAMDKKQLIALESN</sequence>
<evidence type="ECO:0000313" key="2">
    <source>
        <dbReference type="EMBL" id="STX33251.1"/>
    </source>
</evidence>
<dbReference type="AlphaFoldDB" id="A0A378IFG8"/>
<evidence type="ECO:0000313" key="1">
    <source>
        <dbReference type="EMBL" id="KTC68807.1"/>
    </source>
</evidence>
<reference evidence="2 4" key="2">
    <citation type="submission" date="2018-06" db="EMBL/GenBank/DDBJ databases">
        <authorList>
            <consortium name="Pathogen Informatics"/>
            <person name="Doyle S."/>
        </authorList>
    </citation>
    <scope>NUCLEOTIDE SEQUENCE [LARGE SCALE GENOMIC DNA]</scope>
    <source>
        <strain evidence="2 4">NCTC12437</strain>
    </source>
</reference>
<dbReference type="EMBL" id="UGNW01000001">
    <property type="protein sequence ID" value="STX33251.1"/>
    <property type="molecule type" value="Genomic_DNA"/>
</dbReference>
<evidence type="ECO:0000313" key="3">
    <source>
        <dbReference type="Proteomes" id="UP000054735"/>
    </source>
</evidence>
<proteinExistence type="predicted"/>
<reference evidence="1 3" key="1">
    <citation type="submission" date="2015-11" db="EMBL/GenBank/DDBJ databases">
        <title>Genomic analysis of 38 Legionella species identifies large and diverse effector repertoires.</title>
        <authorList>
            <person name="Burstein D."/>
            <person name="Amaro F."/>
            <person name="Zusman T."/>
            <person name="Lifshitz Z."/>
            <person name="Cohen O."/>
            <person name="Gilbert J.A."/>
            <person name="Pupko T."/>
            <person name="Shuman H.A."/>
            <person name="Segal G."/>
        </authorList>
    </citation>
    <scope>NUCLEOTIDE SEQUENCE [LARGE SCALE GENOMIC DNA]</scope>
    <source>
        <strain evidence="1 3">CDC#1407-AL-14</strain>
    </source>
</reference>
<dbReference type="EMBL" id="LNXT01000044">
    <property type="protein sequence ID" value="KTC68807.1"/>
    <property type="molecule type" value="Genomic_DNA"/>
</dbReference>
<dbReference type="STRING" id="28083.Lbir_2340"/>
<dbReference type="RefSeq" id="WP_065232842.1">
    <property type="nucleotide sequence ID" value="NZ_CAAAHV010000007.1"/>
</dbReference>
<organism evidence="2 4">
    <name type="scientific">Legionella birminghamensis</name>
    <dbReference type="NCBI Taxonomy" id="28083"/>
    <lineage>
        <taxon>Bacteria</taxon>
        <taxon>Pseudomonadati</taxon>
        <taxon>Pseudomonadota</taxon>
        <taxon>Gammaproteobacteria</taxon>
        <taxon>Legionellales</taxon>
        <taxon>Legionellaceae</taxon>
        <taxon>Legionella</taxon>
    </lineage>
</organism>
<evidence type="ECO:0008006" key="5">
    <source>
        <dbReference type="Google" id="ProtNLM"/>
    </source>
</evidence>
<gene>
    <name evidence="1" type="ORF">Lbir_2340</name>
    <name evidence="2" type="ORF">NCTC12437_03072</name>
</gene>
<accession>A0A378IFG8</accession>
<protein>
    <recommendedName>
        <fullName evidence="5">DUF2513 domain-containing protein</fullName>
    </recommendedName>
</protein>
<dbReference type="Proteomes" id="UP000255066">
    <property type="component" value="Unassembled WGS sequence"/>
</dbReference>